<evidence type="ECO:0000313" key="1">
    <source>
        <dbReference type="EMBL" id="GEN33193.1"/>
    </source>
</evidence>
<evidence type="ECO:0008006" key="3">
    <source>
        <dbReference type="Google" id="ProtNLM"/>
    </source>
</evidence>
<name>A0A511V637_9BACL</name>
<keyword evidence="2" id="KW-1185">Reference proteome</keyword>
<sequence length="472" mass="54751">MSDYKLNVQGWVEDVKPSVTKKQYEHATYTYYNYRSGKRSFRLITVEIDNGDVMYFAENHVTSEANRVSLRITAKDGNPQEIYSFLPGKPSAWQKLTEMPDSLNAPTYAEGEKLSYRIGKTEVYRPLGHTVFEEMPYYSPNVTVRKKSKDMEYEAVLPADSTSMSTNWGILSGPPLINWSEQKAYKKALDIEFDQDKKLRGDGAYTMIPKNYEPATETAFYRNPSNGEGLRANEFVSQPSMGKLFTDISTHLAYTAVAAQNEEGYWPTYPRSKWLNKEYRIGYAYMDNRRNADNATFLLRYLQQKPDSAVRQALNKWDSYLLRYIDRYNQQVDGRTISFIPDYVGHEGSRRTHTSLNHLAANMNYLLEAYLYDRDPAKKKAAEKLYAALEVTNQKWIRPDSNFYYALTPSFSPYPAEDYYKLTRDDLLHSQTLLVLLHGQRSKTLQYLIEQKEKWINAHPAPEVKFPEIKTP</sequence>
<dbReference type="EMBL" id="BJXX01000028">
    <property type="protein sequence ID" value="GEN33193.1"/>
    <property type="molecule type" value="Genomic_DNA"/>
</dbReference>
<dbReference type="AlphaFoldDB" id="A0A511V637"/>
<protein>
    <recommendedName>
        <fullName evidence="3">D-glucuronyl C5-epimerase C-terminal domain-containing protein</fullName>
    </recommendedName>
</protein>
<gene>
    <name evidence="1" type="ORF">ADA01nite_06530</name>
</gene>
<organism evidence="1 2">
    <name type="scientific">Aneurinibacillus danicus</name>
    <dbReference type="NCBI Taxonomy" id="267746"/>
    <lineage>
        <taxon>Bacteria</taxon>
        <taxon>Bacillati</taxon>
        <taxon>Bacillota</taxon>
        <taxon>Bacilli</taxon>
        <taxon>Bacillales</taxon>
        <taxon>Paenibacillaceae</taxon>
        <taxon>Aneurinibacillus group</taxon>
        <taxon>Aneurinibacillus</taxon>
    </lineage>
</organism>
<accession>A0A511V637</accession>
<proteinExistence type="predicted"/>
<dbReference type="Proteomes" id="UP000321157">
    <property type="component" value="Unassembled WGS sequence"/>
</dbReference>
<evidence type="ECO:0000313" key="2">
    <source>
        <dbReference type="Proteomes" id="UP000321157"/>
    </source>
</evidence>
<comment type="caution">
    <text evidence="1">The sequence shown here is derived from an EMBL/GenBank/DDBJ whole genome shotgun (WGS) entry which is preliminary data.</text>
</comment>
<reference evidence="1 2" key="1">
    <citation type="submission" date="2019-07" db="EMBL/GenBank/DDBJ databases">
        <title>Whole genome shotgun sequence of Aneurinibacillus danicus NBRC 102444.</title>
        <authorList>
            <person name="Hosoyama A."/>
            <person name="Uohara A."/>
            <person name="Ohji S."/>
            <person name="Ichikawa N."/>
        </authorList>
    </citation>
    <scope>NUCLEOTIDE SEQUENCE [LARGE SCALE GENOMIC DNA]</scope>
    <source>
        <strain evidence="1 2">NBRC 102444</strain>
    </source>
</reference>